<dbReference type="InterPro" id="IPR000551">
    <property type="entry name" value="MerR-type_HTH_dom"/>
</dbReference>
<dbReference type="InParanoid" id="C7QJK0"/>
<dbReference type="eggNOG" id="COG0789">
    <property type="taxonomic scope" value="Bacteria"/>
</dbReference>
<accession>C7QJK0</accession>
<evidence type="ECO:0000313" key="4">
    <source>
        <dbReference type="Proteomes" id="UP000000851"/>
    </source>
</evidence>
<dbReference type="Gene3D" id="1.10.1660.10">
    <property type="match status" value="1"/>
</dbReference>
<reference evidence="3 4" key="1">
    <citation type="journal article" date="2009" name="Stand. Genomic Sci.">
        <title>Complete genome sequence of Catenulispora acidiphila type strain (ID 139908).</title>
        <authorList>
            <person name="Copeland A."/>
            <person name="Lapidus A."/>
            <person name="Glavina Del Rio T."/>
            <person name="Nolan M."/>
            <person name="Lucas S."/>
            <person name="Chen F."/>
            <person name="Tice H."/>
            <person name="Cheng J.F."/>
            <person name="Bruce D."/>
            <person name="Goodwin L."/>
            <person name="Pitluck S."/>
            <person name="Mikhailova N."/>
            <person name="Pati A."/>
            <person name="Ivanova N."/>
            <person name="Mavromatis K."/>
            <person name="Chen A."/>
            <person name="Palaniappan K."/>
            <person name="Chain P."/>
            <person name="Land M."/>
            <person name="Hauser L."/>
            <person name="Chang Y.J."/>
            <person name="Jeffries C.D."/>
            <person name="Chertkov O."/>
            <person name="Brettin T."/>
            <person name="Detter J.C."/>
            <person name="Han C."/>
            <person name="Ali Z."/>
            <person name="Tindall B.J."/>
            <person name="Goker M."/>
            <person name="Bristow J."/>
            <person name="Eisen J.A."/>
            <person name="Markowitz V."/>
            <person name="Hugenholtz P."/>
            <person name="Kyrpides N.C."/>
            <person name="Klenk H.P."/>
        </authorList>
    </citation>
    <scope>NUCLEOTIDE SEQUENCE [LARGE SCALE GENOMIC DNA]</scope>
    <source>
        <strain evidence="4">DSM 44928 / JCM 14897 / NBRC 102108 / NRRL B-24433 / ID139908</strain>
    </source>
</reference>
<dbReference type="InterPro" id="IPR047057">
    <property type="entry name" value="MerR_fam"/>
</dbReference>
<sequence length="268" mass="29632">MLTSGEFSRRARLSPKALRLYDQQGLLVPDEVDAVSRYRRYRVGRLADARLIVWLRRLDMPLADVARVLAAPAAEREALVAAYWEAAEAKFAAQRWLAARVREEVSGHEGAHRMTQEILTRDVPAQLVLTEQRHVTPEELPGWIGQAMMRLLAAADPVGGPAADPFVVYHGEINHDSDGPAEVCVPVDPARAAALTAPTREEPAHREAYLRITKAQVEFPQILSAYDAVSRWLTAAGHTAALPPREVYFTDWDAAGPDDDVCDIAFPI</sequence>
<dbReference type="AlphaFoldDB" id="C7QJK0"/>
<dbReference type="SMART" id="SM00422">
    <property type="entry name" value="HTH_MERR"/>
    <property type="match status" value="1"/>
</dbReference>
<protein>
    <submittedName>
        <fullName evidence="3">Transcriptional regulator, MerR family</fullName>
    </submittedName>
</protein>
<dbReference type="HOGENOM" id="CLU_065103_2_2_11"/>
<gene>
    <name evidence="3" type="ordered locus">Caci_2305</name>
</gene>
<dbReference type="PROSITE" id="PS50937">
    <property type="entry name" value="HTH_MERR_2"/>
    <property type="match status" value="1"/>
</dbReference>
<evidence type="ECO:0000313" key="3">
    <source>
        <dbReference type="EMBL" id="ACU71223.1"/>
    </source>
</evidence>
<proteinExistence type="predicted"/>
<dbReference type="eggNOG" id="COG4978">
    <property type="taxonomic scope" value="Bacteria"/>
</dbReference>
<feature type="domain" description="HTH merR-type" evidence="2">
    <location>
        <begin position="1"/>
        <end position="71"/>
    </location>
</feature>
<dbReference type="InterPro" id="IPR011256">
    <property type="entry name" value="Reg_factor_effector_dom_sf"/>
</dbReference>
<dbReference type="Pfam" id="PF13411">
    <property type="entry name" value="MerR_1"/>
    <property type="match status" value="1"/>
</dbReference>
<dbReference type="SUPFAM" id="SSF46955">
    <property type="entry name" value="Putative DNA-binding domain"/>
    <property type="match status" value="1"/>
</dbReference>
<keyword evidence="4" id="KW-1185">Reference proteome</keyword>
<evidence type="ECO:0000256" key="1">
    <source>
        <dbReference type="ARBA" id="ARBA00023125"/>
    </source>
</evidence>
<dbReference type="GO" id="GO:0003677">
    <property type="term" value="F:DNA binding"/>
    <property type="evidence" value="ECO:0007669"/>
    <property type="project" value="UniProtKB-KW"/>
</dbReference>
<dbReference type="PROSITE" id="PS00552">
    <property type="entry name" value="HTH_MERR_1"/>
    <property type="match status" value="1"/>
</dbReference>
<dbReference type="EMBL" id="CP001700">
    <property type="protein sequence ID" value="ACU71223.1"/>
    <property type="molecule type" value="Genomic_DNA"/>
</dbReference>
<evidence type="ECO:0000259" key="2">
    <source>
        <dbReference type="PROSITE" id="PS50937"/>
    </source>
</evidence>
<organism evidence="3 4">
    <name type="scientific">Catenulispora acidiphila (strain DSM 44928 / JCM 14897 / NBRC 102108 / NRRL B-24433 / ID139908)</name>
    <dbReference type="NCBI Taxonomy" id="479433"/>
    <lineage>
        <taxon>Bacteria</taxon>
        <taxon>Bacillati</taxon>
        <taxon>Actinomycetota</taxon>
        <taxon>Actinomycetes</taxon>
        <taxon>Catenulisporales</taxon>
        <taxon>Catenulisporaceae</taxon>
        <taxon>Catenulispora</taxon>
    </lineage>
</organism>
<dbReference type="Gene3D" id="3.20.80.10">
    <property type="entry name" value="Regulatory factor, effector binding domain"/>
    <property type="match status" value="1"/>
</dbReference>
<name>C7QJK0_CATAD</name>
<dbReference type="SUPFAM" id="SSF55136">
    <property type="entry name" value="Probable bacterial effector-binding domain"/>
    <property type="match status" value="1"/>
</dbReference>
<keyword evidence="1" id="KW-0238">DNA-binding</keyword>
<dbReference type="InterPro" id="IPR009061">
    <property type="entry name" value="DNA-bd_dom_put_sf"/>
</dbReference>
<dbReference type="GO" id="GO:0003700">
    <property type="term" value="F:DNA-binding transcription factor activity"/>
    <property type="evidence" value="ECO:0007669"/>
    <property type="project" value="InterPro"/>
</dbReference>
<dbReference type="Proteomes" id="UP000000851">
    <property type="component" value="Chromosome"/>
</dbReference>
<dbReference type="KEGG" id="cai:Caci_2305"/>
<dbReference type="STRING" id="479433.Caci_2305"/>
<dbReference type="PANTHER" id="PTHR30204:SF97">
    <property type="entry name" value="MERR FAMILY REGULATORY PROTEIN"/>
    <property type="match status" value="1"/>
</dbReference>
<dbReference type="PANTHER" id="PTHR30204">
    <property type="entry name" value="REDOX-CYCLING DRUG-SENSING TRANSCRIPTIONAL ACTIVATOR SOXR"/>
    <property type="match status" value="1"/>
</dbReference>